<feature type="signal peptide" evidence="4">
    <location>
        <begin position="1"/>
        <end position="40"/>
    </location>
</feature>
<feature type="repeat" description="ANK" evidence="3">
    <location>
        <begin position="86"/>
        <end position="118"/>
    </location>
</feature>
<protein>
    <submittedName>
        <fullName evidence="5">Ankyrin repeat domain-containing protein</fullName>
    </submittedName>
</protein>
<dbReference type="InterPro" id="IPR002110">
    <property type="entry name" value="Ankyrin_rpt"/>
</dbReference>
<keyword evidence="4" id="KW-0732">Signal</keyword>
<evidence type="ECO:0000256" key="4">
    <source>
        <dbReference type="SAM" id="SignalP"/>
    </source>
</evidence>
<dbReference type="Proteomes" id="UP001366060">
    <property type="component" value="Unassembled WGS sequence"/>
</dbReference>
<feature type="chain" id="PRO_5046081378" evidence="4">
    <location>
        <begin position="41"/>
        <end position="197"/>
    </location>
</feature>
<evidence type="ECO:0000313" key="5">
    <source>
        <dbReference type="EMBL" id="MEL0660010.1"/>
    </source>
</evidence>
<dbReference type="PROSITE" id="PS50297">
    <property type="entry name" value="ANK_REP_REGION"/>
    <property type="match status" value="2"/>
</dbReference>
<feature type="repeat" description="ANK" evidence="3">
    <location>
        <begin position="119"/>
        <end position="151"/>
    </location>
</feature>
<dbReference type="PANTHER" id="PTHR24171:SF8">
    <property type="entry name" value="BRCA1-ASSOCIATED RING DOMAIN PROTEIN 1"/>
    <property type="match status" value="1"/>
</dbReference>
<dbReference type="Pfam" id="PF00023">
    <property type="entry name" value="Ank"/>
    <property type="match status" value="1"/>
</dbReference>
<name>A0ABU9HDY9_9GAMM</name>
<keyword evidence="1" id="KW-0677">Repeat</keyword>
<accession>A0ABU9HDY9</accession>
<comment type="caution">
    <text evidence="5">The sequence shown here is derived from an EMBL/GenBank/DDBJ whole genome shotgun (WGS) entry which is preliminary data.</text>
</comment>
<dbReference type="Pfam" id="PF12796">
    <property type="entry name" value="Ank_2"/>
    <property type="match status" value="1"/>
</dbReference>
<keyword evidence="6" id="KW-1185">Reference proteome</keyword>
<dbReference type="PROSITE" id="PS50088">
    <property type="entry name" value="ANK_REPEAT"/>
    <property type="match status" value="3"/>
</dbReference>
<reference evidence="5 6" key="1">
    <citation type="submission" date="2024-02" db="EMBL/GenBank/DDBJ databases">
        <title>Bacteria isolated from the canopy kelp, Nereocystis luetkeana.</title>
        <authorList>
            <person name="Pfister C.A."/>
            <person name="Younker I.T."/>
            <person name="Light S.H."/>
        </authorList>
    </citation>
    <scope>NUCLEOTIDE SEQUENCE [LARGE SCALE GENOMIC DNA]</scope>
    <source>
        <strain evidence="5 6">TI.2.07</strain>
    </source>
</reference>
<gene>
    <name evidence="5" type="ORF">V6255_12780</name>
</gene>
<evidence type="ECO:0000256" key="2">
    <source>
        <dbReference type="ARBA" id="ARBA00023043"/>
    </source>
</evidence>
<dbReference type="RefSeq" id="WP_341628505.1">
    <property type="nucleotide sequence ID" value="NZ_JBAKBA010000030.1"/>
</dbReference>
<dbReference type="PRINTS" id="PR01415">
    <property type="entry name" value="ANKYRIN"/>
</dbReference>
<dbReference type="EMBL" id="JBAKBA010000030">
    <property type="protein sequence ID" value="MEL0660010.1"/>
    <property type="molecule type" value="Genomic_DNA"/>
</dbReference>
<dbReference type="PANTHER" id="PTHR24171">
    <property type="entry name" value="ANKYRIN REPEAT DOMAIN-CONTAINING PROTEIN 39-RELATED"/>
    <property type="match status" value="1"/>
</dbReference>
<evidence type="ECO:0000256" key="3">
    <source>
        <dbReference type="PROSITE-ProRule" id="PRU00023"/>
    </source>
</evidence>
<evidence type="ECO:0000256" key="1">
    <source>
        <dbReference type="ARBA" id="ARBA00022737"/>
    </source>
</evidence>
<feature type="repeat" description="ANK" evidence="3">
    <location>
        <begin position="152"/>
        <end position="184"/>
    </location>
</feature>
<evidence type="ECO:0000313" key="6">
    <source>
        <dbReference type="Proteomes" id="UP001366060"/>
    </source>
</evidence>
<dbReference type="InterPro" id="IPR036770">
    <property type="entry name" value="Ankyrin_rpt-contain_sf"/>
</dbReference>
<sequence>MFTIKSLISNNRTTKKNGLLATFFPLFVLAITSPFTFANANADEANQEKAYEQLIPYYYAAARTGDNEVISEFLNAGLPIDVKNHKGYTALMIATYNGQKNVVNTLIKEGANVCAQDNRGNTALMAAVFRGEFSIAKTLMSEDCDENQQNKAGQTAVMYASLFGREELRELLVERGADINLQDNSGNSATTIEQLNN</sequence>
<proteinExistence type="predicted"/>
<organism evidence="5 6">
    <name type="scientific">Psychromonas arctica</name>
    <dbReference type="NCBI Taxonomy" id="168275"/>
    <lineage>
        <taxon>Bacteria</taxon>
        <taxon>Pseudomonadati</taxon>
        <taxon>Pseudomonadota</taxon>
        <taxon>Gammaproteobacteria</taxon>
        <taxon>Alteromonadales</taxon>
        <taxon>Psychromonadaceae</taxon>
        <taxon>Psychromonas</taxon>
    </lineage>
</organism>
<dbReference type="SMART" id="SM00248">
    <property type="entry name" value="ANK"/>
    <property type="match status" value="4"/>
</dbReference>
<keyword evidence="2 3" id="KW-0040">ANK repeat</keyword>
<dbReference type="Gene3D" id="1.25.40.20">
    <property type="entry name" value="Ankyrin repeat-containing domain"/>
    <property type="match status" value="2"/>
</dbReference>
<dbReference type="SUPFAM" id="SSF48403">
    <property type="entry name" value="Ankyrin repeat"/>
    <property type="match status" value="1"/>
</dbReference>